<gene>
    <name evidence="1" type="ORF">CCYN2B_130019</name>
</gene>
<keyword evidence="2" id="KW-1185">Reference proteome</keyword>
<evidence type="ECO:0000313" key="1">
    <source>
        <dbReference type="EMBL" id="CEN33002.1"/>
    </source>
</evidence>
<reference evidence="2" key="1">
    <citation type="submission" date="2015-01" db="EMBL/GenBank/DDBJ databases">
        <authorList>
            <person name="MANFREDI Pablo"/>
        </authorList>
    </citation>
    <scope>NUCLEOTIDE SEQUENCE [LARGE SCALE GENOMIC DNA]</scope>
    <source>
        <strain evidence="2">Ccyn2B</strain>
    </source>
</reference>
<organism evidence="1 2">
    <name type="scientific">Capnocytophaga cynodegmi</name>
    <dbReference type="NCBI Taxonomy" id="28189"/>
    <lineage>
        <taxon>Bacteria</taxon>
        <taxon>Pseudomonadati</taxon>
        <taxon>Bacteroidota</taxon>
        <taxon>Flavobacteriia</taxon>
        <taxon>Flavobacteriales</taxon>
        <taxon>Flavobacteriaceae</taxon>
        <taxon>Capnocytophaga</taxon>
    </lineage>
</organism>
<dbReference type="STRING" id="28189.CCYN74_120012"/>
<protein>
    <submittedName>
        <fullName evidence="1">Uncharacterized protein</fullName>
    </submittedName>
</protein>
<sequence>MTKMITKNKKYQSFEEIETDLKILKLKKQIDGLYLKNNVSDLKDNLSVKNIVSNTFTNIGFSFLNPKTRWINLIVDYAIYFLLRRKR</sequence>
<dbReference type="Pfam" id="PF19852">
    <property type="entry name" value="DUF6327"/>
    <property type="match status" value="1"/>
</dbReference>
<dbReference type="EMBL" id="CDOD01000005">
    <property type="protein sequence ID" value="CEN33002.1"/>
    <property type="molecule type" value="Genomic_DNA"/>
</dbReference>
<proteinExistence type="predicted"/>
<dbReference type="InterPro" id="IPR046290">
    <property type="entry name" value="DUF6327"/>
</dbReference>
<evidence type="ECO:0000313" key="2">
    <source>
        <dbReference type="Proteomes" id="UP000038055"/>
    </source>
</evidence>
<name>A0A0B7H4Y7_9FLAO</name>
<dbReference type="Proteomes" id="UP000038055">
    <property type="component" value="Unassembled WGS sequence"/>
</dbReference>
<dbReference type="AlphaFoldDB" id="A0A0B7H4Y7"/>
<accession>A0A0B7H4Y7</accession>